<dbReference type="Proteomes" id="UP001163603">
    <property type="component" value="Chromosome 15"/>
</dbReference>
<accession>A0ACC0X0U0</accession>
<protein>
    <submittedName>
        <fullName evidence="1">Uncharacterized protein</fullName>
    </submittedName>
</protein>
<sequence>MHKFRLFISVLDVEELVPYIDKWIGLAAEKEVKELDLDILIESDTMDTPYTLPQTIFSARSVTILRLVNCKLENISVGCLQLKKLFFGGVSLMDQQFHYFISSFPLLEDLILEYCHFLERITISSNQLKKFGLSSCLSMEALDLDTPNLLSFTYNDSPIPTSRINALCLWQVKFDTDFTFDTQLCLKLREFLGVSNQIKDLKIDATPTVVCV</sequence>
<proteinExistence type="predicted"/>
<organism evidence="1 2">
    <name type="scientific">Pistacia integerrima</name>
    <dbReference type="NCBI Taxonomy" id="434235"/>
    <lineage>
        <taxon>Eukaryota</taxon>
        <taxon>Viridiplantae</taxon>
        <taxon>Streptophyta</taxon>
        <taxon>Embryophyta</taxon>
        <taxon>Tracheophyta</taxon>
        <taxon>Spermatophyta</taxon>
        <taxon>Magnoliopsida</taxon>
        <taxon>eudicotyledons</taxon>
        <taxon>Gunneridae</taxon>
        <taxon>Pentapetalae</taxon>
        <taxon>rosids</taxon>
        <taxon>malvids</taxon>
        <taxon>Sapindales</taxon>
        <taxon>Anacardiaceae</taxon>
        <taxon>Pistacia</taxon>
    </lineage>
</organism>
<keyword evidence="2" id="KW-1185">Reference proteome</keyword>
<reference evidence="2" key="1">
    <citation type="journal article" date="2023" name="G3 (Bethesda)">
        <title>Genome assembly and association tests identify interacting loci associated with vigor, precocity, and sex in interspecific pistachio rootstocks.</title>
        <authorList>
            <person name="Palmer W."/>
            <person name="Jacygrad E."/>
            <person name="Sagayaradj S."/>
            <person name="Cavanaugh K."/>
            <person name="Han R."/>
            <person name="Bertier L."/>
            <person name="Beede B."/>
            <person name="Kafkas S."/>
            <person name="Golino D."/>
            <person name="Preece J."/>
            <person name="Michelmore R."/>
        </authorList>
    </citation>
    <scope>NUCLEOTIDE SEQUENCE [LARGE SCALE GENOMIC DNA]</scope>
</reference>
<name>A0ACC0X0U0_9ROSI</name>
<evidence type="ECO:0000313" key="1">
    <source>
        <dbReference type="EMBL" id="KAJ0008132.1"/>
    </source>
</evidence>
<gene>
    <name evidence="1" type="ORF">Pint_29750</name>
</gene>
<evidence type="ECO:0000313" key="2">
    <source>
        <dbReference type="Proteomes" id="UP001163603"/>
    </source>
</evidence>
<dbReference type="EMBL" id="CM047750">
    <property type="protein sequence ID" value="KAJ0008132.1"/>
    <property type="molecule type" value="Genomic_DNA"/>
</dbReference>
<comment type="caution">
    <text evidence="1">The sequence shown here is derived from an EMBL/GenBank/DDBJ whole genome shotgun (WGS) entry which is preliminary data.</text>
</comment>